<evidence type="ECO:0000313" key="1">
    <source>
        <dbReference type="EMBL" id="KAF9483037.1"/>
    </source>
</evidence>
<dbReference type="Proteomes" id="UP000807469">
    <property type="component" value="Unassembled WGS sequence"/>
</dbReference>
<organism evidence="1 2">
    <name type="scientific">Pholiota conissans</name>
    <dbReference type="NCBI Taxonomy" id="109636"/>
    <lineage>
        <taxon>Eukaryota</taxon>
        <taxon>Fungi</taxon>
        <taxon>Dikarya</taxon>
        <taxon>Basidiomycota</taxon>
        <taxon>Agaricomycotina</taxon>
        <taxon>Agaricomycetes</taxon>
        <taxon>Agaricomycetidae</taxon>
        <taxon>Agaricales</taxon>
        <taxon>Agaricineae</taxon>
        <taxon>Strophariaceae</taxon>
        <taxon>Pholiota</taxon>
    </lineage>
</organism>
<reference evidence="1" key="1">
    <citation type="submission" date="2020-11" db="EMBL/GenBank/DDBJ databases">
        <authorList>
            <consortium name="DOE Joint Genome Institute"/>
            <person name="Ahrendt S."/>
            <person name="Riley R."/>
            <person name="Andreopoulos W."/>
            <person name="Labutti K."/>
            <person name="Pangilinan J."/>
            <person name="Ruiz-Duenas F.J."/>
            <person name="Barrasa J.M."/>
            <person name="Sanchez-Garcia M."/>
            <person name="Camarero S."/>
            <person name="Miyauchi S."/>
            <person name="Serrano A."/>
            <person name="Linde D."/>
            <person name="Babiker R."/>
            <person name="Drula E."/>
            <person name="Ayuso-Fernandez I."/>
            <person name="Pacheco R."/>
            <person name="Padilla G."/>
            <person name="Ferreira P."/>
            <person name="Barriuso J."/>
            <person name="Kellner H."/>
            <person name="Castanera R."/>
            <person name="Alfaro M."/>
            <person name="Ramirez L."/>
            <person name="Pisabarro A.G."/>
            <person name="Kuo A."/>
            <person name="Tritt A."/>
            <person name="Lipzen A."/>
            <person name="He G."/>
            <person name="Yan M."/>
            <person name="Ng V."/>
            <person name="Cullen D."/>
            <person name="Martin F."/>
            <person name="Rosso M.-N."/>
            <person name="Henrissat B."/>
            <person name="Hibbett D."/>
            <person name="Martinez A.T."/>
            <person name="Grigoriev I.V."/>
        </authorList>
    </citation>
    <scope>NUCLEOTIDE SEQUENCE</scope>
    <source>
        <strain evidence="1">CIRM-BRFM 674</strain>
    </source>
</reference>
<dbReference type="OrthoDB" id="2788229at2759"/>
<comment type="caution">
    <text evidence="1">The sequence shown here is derived from an EMBL/GenBank/DDBJ whole genome shotgun (WGS) entry which is preliminary data.</text>
</comment>
<keyword evidence="2" id="KW-1185">Reference proteome</keyword>
<dbReference type="EMBL" id="MU155158">
    <property type="protein sequence ID" value="KAF9483037.1"/>
    <property type="molecule type" value="Genomic_DNA"/>
</dbReference>
<dbReference type="AlphaFoldDB" id="A0A9P6CXK5"/>
<dbReference type="SUPFAM" id="SSF52058">
    <property type="entry name" value="L domain-like"/>
    <property type="match status" value="1"/>
</dbReference>
<accession>A0A9P6CXK5</accession>
<name>A0A9P6CXK5_9AGAR</name>
<gene>
    <name evidence="1" type="ORF">BDN70DRAFT_929538</name>
</gene>
<proteinExistence type="predicted"/>
<sequence length="469" mass="52249">MPSLFHSLPRELVDFCIDKLQEDRNEESKAALRACSLVCRAFYHRARVHLFKQIVFSGLLPADLLSRLSSLLEVMKSPCGIGIGVAPFIRTFEIIIDSTAENAVVEYSTLLIDHENVLCKIMNALHGPDYGIRKFSLAMSSSPPTSTGTIGWADLNTSFKESLYSLLQSPYLTFLHIGNIYDLPSTFLRDTKLEHLHLSHTNFSSLNDFPGEAGRGVPTPPALGCVTMNPADCLTGIAGGYLSHLQHLTTFTSTIFSSAHMDITWEAMKASASSIEAIQLDFYETFPPPPNAFDFGLMTKLRNLALTHTILMPDEEVEITTARTFDEDVQHIYSLLNTPTPAPALRRVDIMITSWQIFPDDDFFTGLHESSRWHLIDSLLTSPKFPALFEVDIFLSLPTVVEQASNFDQKAFKAKVLEYFKQVLPRLTASKTASIGLDVQVILFGRGDDHVLMDDEFEGEDGVFTTLLT</sequence>
<evidence type="ECO:0000313" key="2">
    <source>
        <dbReference type="Proteomes" id="UP000807469"/>
    </source>
</evidence>
<protein>
    <submittedName>
        <fullName evidence="1">Uncharacterized protein</fullName>
    </submittedName>
</protein>